<evidence type="ECO:0000259" key="1">
    <source>
        <dbReference type="Pfam" id="PF24390"/>
    </source>
</evidence>
<dbReference type="AlphaFoldDB" id="A0A917FX30"/>
<keyword evidence="3" id="KW-1185">Reference proteome</keyword>
<reference evidence="2" key="2">
    <citation type="submission" date="2020-09" db="EMBL/GenBank/DDBJ databases">
        <authorList>
            <person name="Sun Q."/>
            <person name="Zhou Y."/>
        </authorList>
    </citation>
    <scope>NUCLEOTIDE SEQUENCE</scope>
    <source>
        <strain evidence="2">CGMCC 1.12987</strain>
    </source>
</reference>
<feature type="domain" description="PRTase-CE" evidence="1">
    <location>
        <begin position="31"/>
        <end position="339"/>
    </location>
</feature>
<dbReference type="InterPro" id="IPR056920">
    <property type="entry name" value="PRTase-CE"/>
</dbReference>
<dbReference type="Pfam" id="PF24390">
    <property type="entry name" value="PRTase-CE"/>
    <property type="match status" value="1"/>
</dbReference>
<dbReference type="EMBL" id="BMGR01000009">
    <property type="protein sequence ID" value="GGG09667.1"/>
    <property type="molecule type" value="Genomic_DNA"/>
</dbReference>
<gene>
    <name evidence="2" type="ORF">GCM10010916_28190</name>
</gene>
<evidence type="ECO:0000313" key="3">
    <source>
        <dbReference type="Proteomes" id="UP000644756"/>
    </source>
</evidence>
<protein>
    <recommendedName>
        <fullName evidence="1">PRTase-CE domain-containing protein</fullName>
    </recommendedName>
</protein>
<dbReference type="RefSeq" id="WP_188531707.1">
    <property type="nucleotide sequence ID" value="NZ_BMGR01000009.1"/>
</dbReference>
<name>A0A917FX30_9BACL</name>
<sequence length="359" mass="42026">MSDNDNIDKIVAVLSDFRRGEITPIDYEHVVEWINQFDLDDRSTILNEVAHILNNNYLSRANAKKFMKIIINDERICGDIEENYENVHFLQIDQNGSSQKDLLTLVDEVLNEEYEISIQDCGTEPTKYVYIDDCIYSGNTAFNDLKTWIEEDGRNTELHVVFSAAYSRGLASLQRRLRPIAIQNNTKIKYWRAHEYNNFVQDYKKYECCWPVEEDDYASDRHVDNYVAAINERAATSQYPPRLYRDKAEIQETLFTSSSGRNVVEKAFFKWGAYITSLPKNAKQTMRPLGYEFFDSLGFGALFVTYRNISNNCPLVLWWGDKNMPSSHPFSNWHPLIPRKVNDGNSYFDDDDEEYDEFW</sequence>
<evidence type="ECO:0000313" key="2">
    <source>
        <dbReference type="EMBL" id="GGG09667.1"/>
    </source>
</evidence>
<proteinExistence type="predicted"/>
<reference evidence="2" key="1">
    <citation type="journal article" date="2014" name="Int. J. Syst. Evol. Microbiol.">
        <title>Complete genome sequence of Corynebacterium casei LMG S-19264T (=DSM 44701T), isolated from a smear-ripened cheese.</title>
        <authorList>
            <consortium name="US DOE Joint Genome Institute (JGI-PGF)"/>
            <person name="Walter F."/>
            <person name="Albersmeier A."/>
            <person name="Kalinowski J."/>
            <person name="Ruckert C."/>
        </authorList>
    </citation>
    <scope>NUCLEOTIDE SEQUENCE</scope>
    <source>
        <strain evidence="2">CGMCC 1.12987</strain>
    </source>
</reference>
<dbReference type="Proteomes" id="UP000644756">
    <property type="component" value="Unassembled WGS sequence"/>
</dbReference>
<comment type="caution">
    <text evidence="2">The sequence shown here is derived from an EMBL/GenBank/DDBJ whole genome shotgun (WGS) entry which is preliminary data.</text>
</comment>
<organism evidence="2 3">
    <name type="scientific">Paenibacillus abyssi</name>
    <dbReference type="NCBI Taxonomy" id="1340531"/>
    <lineage>
        <taxon>Bacteria</taxon>
        <taxon>Bacillati</taxon>
        <taxon>Bacillota</taxon>
        <taxon>Bacilli</taxon>
        <taxon>Bacillales</taxon>
        <taxon>Paenibacillaceae</taxon>
        <taxon>Paenibacillus</taxon>
    </lineage>
</organism>
<accession>A0A917FX30</accession>